<dbReference type="OMA" id="NGECYFF"/>
<feature type="region of interest" description="Disordered" evidence="1">
    <location>
        <begin position="1"/>
        <end position="72"/>
    </location>
</feature>
<dbReference type="EMBL" id="CT868385">
    <property type="protein sequence ID" value="CAK81052.1"/>
    <property type="molecule type" value="Genomic_DNA"/>
</dbReference>
<keyword evidence="3" id="KW-1185">Reference proteome</keyword>
<evidence type="ECO:0000313" key="2">
    <source>
        <dbReference type="EMBL" id="CAK81052.1"/>
    </source>
</evidence>
<dbReference type="InParanoid" id="A0DDD5"/>
<dbReference type="KEGG" id="ptm:GSPATT00015911001"/>
<organism evidence="2 3">
    <name type="scientific">Paramecium tetraurelia</name>
    <dbReference type="NCBI Taxonomy" id="5888"/>
    <lineage>
        <taxon>Eukaryota</taxon>
        <taxon>Sar</taxon>
        <taxon>Alveolata</taxon>
        <taxon>Ciliophora</taxon>
        <taxon>Intramacronucleata</taxon>
        <taxon>Oligohymenophorea</taxon>
        <taxon>Peniculida</taxon>
        <taxon>Parameciidae</taxon>
        <taxon>Paramecium</taxon>
    </lineage>
</organism>
<feature type="compositionally biased region" description="Polar residues" evidence="1">
    <location>
        <begin position="57"/>
        <end position="71"/>
    </location>
</feature>
<accession>A0DDD5</accession>
<evidence type="ECO:0000256" key="1">
    <source>
        <dbReference type="SAM" id="MobiDB-lite"/>
    </source>
</evidence>
<feature type="compositionally biased region" description="Acidic residues" evidence="1">
    <location>
        <begin position="126"/>
        <end position="135"/>
    </location>
</feature>
<dbReference type="AlphaFoldDB" id="A0DDD5"/>
<name>A0DDD5_PARTE</name>
<dbReference type="OrthoDB" id="311001at2759"/>
<sequence>MAQLGEEFKGKVDESQKGEKEQQEQLGSQKEEKNVEQNEEKNKNQSQPQTLFGGLSSGQNFGQNLFNNSGINLKPGQLFTGNILSSSTQPSSELFSSLFNNNSNVEIKPVQPQPQIIQQAPKESDGSDDDDEDDLDEKYLQTEQKQEYAPNTELITKQDIEKFRKNANGILEQGTAAIEKANNGECYFFVYRNEKQEVVYAGQLIKGLSVTKPLGQKQENLLLKVLGKKESENQKEQEETTENKQFTIDTLKLMFKQEEGANAFKSELSKSFQ</sequence>
<reference evidence="2 3" key="1">
    <citation type="journal article" date="2006" name="Nature">
        <title>Global trends of whole-genome duplications revealed by the ciliate Paramecium tetraurelia.</title>
        <authorList>
            <consortium name="Genoscope"/>
            <person name="Aury J.-M."/>
            <person name="Jaillon O."/>
            <person name="Duret L."/>
            <person name="Noel B."/>
            <person name="Jubin C."/>
            <person name="Porcel B.M."/>
            <person name="Segurens B."/>
            <person name="Daubin V."/>
            <person name="Anthouard V."/>
            <person name="Aiach N."/>
            <person name="Arnaiz O."/>
            <person name="Billaut A."/>
            <person name="Beisson J."/>
            <person name="Blanc I."/>
            <person name="Bouhouche K."/>
            <person name="Camara F."/>
            <person name="Duharcourt S."/>
            <person name="Guigo R."/>
            <person name="Gogendeau D."/>
            <person name="Katinka M."/>
            <person name="Keller A.-M."/>
            <person name="Kissmehl R."/>
            <person name="Klotz C."/>
            <person name="Koll F."/>
            <person name="Le Moue A."/>
            <person name="Lepere C."/>
            <person name="Malinsky S."/>
            <person name="Nowacki M."/>
            <person name="Nowak J.K."/>
            <person name="Plattner H."/>
            <person name="Poulain J."/>
            <person name="Ruiz F."/>
            <person name="Serrano V."/>
            <person name="Zagulski M."/>
            <person name="Dessen P."/>
            <person name="Betermier M."/>
            <person name="Weissenbach J."/>
            <person name="Scarpelli C."/>
            <person name="Schachter V."/>
            <person name="Sperling L."/>
            <person name="Meyer E."/>
            <person name="Cohen J."/>
            <person name="Wincker P."/>
        </authorList>
    </citation>
    <scope>NUCLEOTIDE SEQUENCE [LARGE SCALE GENOMIC DNA]</scope>
    <source>
        <strain evidence="2 3">Stock d4-2</strain>
    </source>
</reference>
<feature type="compositionally biased region" description="Basic and acidic residues" evidence="1">
    <location>
        <begin position="1"/>
        <end position="43"/>
    </location>
</feature>
<dbReference type="Proteomes" id="UP000000600">
    <property type="component" value="Unassembled WGS sequence"/>
</dbReference>
<gene>
    <name evidence="2" type="ORF">GSPATT00015911001</name>
</gene>
<proteinExistence type="predicted"/>
<dbReference type="HOGENOM" id="CLU_1036079_0_0_1"/>
<protein>
    <recommendedName>
        <fullName evidence="4">RanBD1 domain-containing protein</fullName>
    </recommendedName>
</protein>
<feature type="region of interest" description="Disordered" evidence="1">
    <location>
        <begin position="105"/>
        <end position="135"/>
    </location>
</feature>
<dbReference type="GeneID" id="5034234"/>
<dbReference type="RefSeq" id="XP_001448449.1">
    <property type="nucleotide sequence ID" value="XM_001448412.2"/>
</dbReference>
<evidence type="ECO:0000313" key="3">
    <source>
        <dbReference type="Proteomes" id="UP000000600"/>
    </source>
</evidence>
<evidence type="ECO:0008006" key="4">
    <source>
        <dbReference type="Google" id="ProtNLM"/>
    </source>
</evidence>